<dbReference type="InterPro" id="IPR003439">
    <property type="entry name" value="ABC_transporter-like_ATP-bd"/>
</dbReference>
<dbReference type="InterPro" id="IPR036640">
    <property type="entry name" value="ABC1_TM_sf"/>
</dbReference>
<dbReference type="InterPro" id="IPR027417">
    <property type="entry name" value="P-loop_NTPase"/>
</dbReference>
<dbReference type="EMBL" id="JBFDAA010000004">
    <property type="protein sequence ID" value="KAL1137860.1"/>
    <property type="molecule type" value="Genomic_DNA"/>
</dbReference>
<feature type="transmembrane region" description="Helical" evidence="9">
    <location>
        <begin position="87"/>
        <end position="104"/>
    </location>
</feature>
<dbReference type="PANTHER" id="PTHR43394:SF27">
    <property type="entry name" value="ATP-DEPENDENT TRANSLOCASE ABCB1-LIKE"/>
    <property type="match status" value="1"/>
</dbReference>
<keyword evidence="3" id="KW-0813">Transport</keyword>
<feature type="domain" description="ABC transmembrane type-1" evidence="11">
    <location>
        <begin position="1"/>
        <end position="228"/>
    </location>
</feature>
<dbReference type="Gene3D" id="3.40.50.300">
    <property type="entry name" value="P-loop containing nucleotide triphosphate hydrolases"/>
    <property type="match status" value="1"/>
</dbReference>
<dbReference type="Pfam" id="PF00005">
    <property type="entry name" value="ABC_tran"/>
    <property type="match status" value="1"/>
</dbReference>
<dbReference type="CDD" id="cd18577">
    <property type="entry name" value="ABC_6TM_Pgp_ABCB1_D1_like"/>
    <property type="match status" value="1"/>
</dbReference>
<dbReference type="PANTHER" id="PTHR43394">
    <property type="entry name" value="ATP-DEPENDENT PERMEASE MDL1, MITOCHONDRIAL"/>
    <property type="match status" value="1"/>
</dbReference>
<feature type="transmembrane region" description="Helical" evidence="9">
    <location>
        <begin position="199"/>
        <end position="217"/>
    </location>
</feature>
<feature type="non-terminal residue" evidence="12">
    <location>
        <position position="1"/>
    </location>
</feature>
<sequence>FFKTYCWELVSERQVYKLRQIFFSQLLRQDASWYDKNNQGDFNVKLTDDMERIREGIGSKFSMVTQHLATFVTGLAVGFYVNPKLTAVIVGLGPILIITSAYWAKAASSSAAREQLKYSKAGGVAEEVLTCIKTVIAFGGIEKECSRYKKELEEGRLLAMKKYYMISAGVFFVYFVMYSSYGLAFWYGSVLIGSGISTPGSVFTVFFSVLIGAFSIGNSLPYLNSISTAVGAASTLSEIIDRVPSIDSYSDDGHIPQELNGYIEFKNVAFNYPTRPDVMVLNSLNFKISPGQVISVVGPSGAGKSTIVSLLMRLYDPSEGQVMVDGFDIRNLNLKWLRQQIGIVTQEPVLFGVSILDNISYGRENISEQDIIAAAKLANAHLFIQDLPEGYNTLVGIRGAQLSGGQKQRIALARALVRDPKILLLDEATSALDTESEAIVQAALEDAMKGRTTIVIAHRLSTIRNADTIYVMKVRKMLL</sequence>
<evidence type="ECO:0000259" key="11">
    <source>
        <dbReference type="PROSITE" id="PS50929"/>
    </source>
</evidence>
<evidence type="ECO:0000256" key="3">
    <source>
        <dbReference type="ARBA" id="ARBA00022448"/>
    </source>
</evidence>
<accession>A0ABD0YPN7</accession>
<evidence type="ECO:0000256" key="6">
    <source>
        <dbReference type="ARBA" id="ARBA00022840"/>
    </source>
</evidence>
<dbReference type="PROSITE" id="PS50929">
    <property type="entry name" value="ABC_TM1F"/>
    <property type="match status" value="1"/>
</dbReference>
<dbReference type="GO" id="GO:0005524">
    <property type="term" value="F:ATP binding"/>
    <property type="evidence" value="ECO:0007669"/>
    <property type="project" value="UniProtKB-KW"/>
</dbReference>
<comment type="caution">
    <text evidence="12">The sequence shown here is derived from an EMBL/GenBank/DDBJ whole genome shotgun (WGS) entry which is preliminary data.</text>
</comment>
<feature type="transmembrane region" description="Helical" evidence="9">
    <location>
        <begin position="163"/>
        <end position="187"/>
    </location>
</feature>
<proteinExistence type="inferred from homology"/>
<dbReference type="Proteomes" id="UP001558652">
    <property type="component" value="Unassembled WGS sequence"/>
</dbReference>
<dbReference type="InterPro" id="IPR011527">
    <property type="entry name" value="ABC1_TM_dom"/>
</dbReference>
<dbReference type="AlphaFoldDB" id="A0ABD0YPN7"/>
<dbReference type="CDD" id="cd03249">
    <property type="entry name" value="ABC_MTABC3_MDL1_MDL2"/>
    <property type="match status" value="1"/>
</dbReference>
<keyword evidence="7 9" id="KW-1133">Transmembrane helix</keyword>
<evidence type="ECO:0000256" key="7">
    <source>
        <dbReference type="ARBA" id="ARBA00022989"/>
    </source>
</evidence>
<dbReference type="SUPFAM" id="SSF52540">
    <property type="entry name" value="P-loop containing nucleoside triphosphate hydrolases"/>
    <property type="match status" value="1"/>
</dbReference>
<dbReference type="PROSITE" id="PS00211">
    <property type="entry name" value="ABC_TRANSPORTER_1"/>
    <property type="match status" value="1"/>
</dbReference>
<keyword evidence="4 9" id="KW-0812">Transmembrane</keyword>
<dbReference type="Pfam" id="PF00664">
    <property type="entry name" value="ABC_membrane"/>
    <property type="match status" value="1"/>
</dbReference>
<keyword evidence="6" id="KW-0067">ATP-binding</keyword>
<keyword evidence="5" id="KW-0547">Nucleotide-binding</keyword>
<evidence type="ECO:0000256" key="9">
    <source>
        <dbReference type="SAM" id="Phobius"/>
    </source>
</evidence>
<evidence type="ECO:0000313" key="12">
    <source>
        <dbReference type="EMBL" id="KAL1137860.1"/>
    </source>
</evidence>
<evidence type="ECO:0000313" key="13">
    <source>
        <dbReference type="Proteomes" id="UP001558652"/>
    </source>
</evidence>
<organism evidence="12 13">
    <name type="scientific">Ranatra chinensis</name>
    <dbReference type="NCBI Taxonomy" id="642074"/>
    <lineage>
        <taxon>Eukaryota</taxon>
        <taxon>Metazoa</taxon>
        <taxon>Ecdysozoa</taxon>
        <taxon>Arthropoda</taxon>
        <taxon>Hexapoda</taxon>
        <taxon>Insecta</taxon>
        <taxon>Pterygota</taxon>
        <taxon>Neoptera</taxon>
        <taxon>Paraneoptera</taxon>
        <taxon>Hemiptera</taxon>
        <taxon>Heteroptera</taxon>
        <taxon>Panheteroptera</taxon>
        <taxon>Nepomorpha</taxon>
        <taxon>Nepidae</taxon>
        <taxon>Ranatrinae</taxon>
        <taxon>Ranatra</taxon>
    </lineage>
</organism>
<dbReference type="SUPFAM" id="SSF90123">
    <property type="entry name" value="ABC transporter transmembrane region"/>
    <property type="match status" value="1"/>
</dbReference>
<dbReference type="InterPro" id="IPR039421">
    <property type="entry name" value="Type_1_exporter"/>
</dbReference>
<dbReference type="Gene3D" id="1.20.1560.10">
    <property type="entry name" value="ABC transporter type 1, transmembrane domain"/>
    <property type="match status" value="1"/>
</dbReference>
<keyword evidence="13" id="KW-1185">Reference proteome</keyword>
<protein>
    <submittedName>
        <fullName evidence="12">Uncharacterized protein</fullName>
    </submittedName>
</protein>
<evidence type="ECO:0000256" key="2">
    <source>
        <dbReference type="ARBA" id="ARBA00007577"/>
    </source>
</evidence>
<evidence type="ECO:0000256" key="4">
    <source>
        <dbReference type="ARBA" id="ARBA00022692"/>
    </source>
</evidence>
<comment type="subcellular location">
    <subcellularLocation>
        <location evidence="1">Membrane</location>
        <topology evidence="1">Multi-pass membrane protein</topology>
    </subcellularLocation>
</comment>
<dbReference type="InterPro" id="IPR017871">
    <property type="entry name" value="ABC_transporter-like_CS"/>
</dbReference>
<evidence type="ECO:0000256" key="5">
    <source>
        <dbReference type="ARBA" id="ARBA00022741"/>
    </source>
</evidence>
<dbReference type="FunFam" id="3.40.50.300:FF:000205">
    <property type="entry name" value="ABC transporter B family member 4"/>
    <property type="match status" value="1"/>
</dbReference>
<dbReference type="InterPro" id="IPR003593">
    <property type="entry name" value="AAA+_ATPase"/>
</dbReference>
<dbReference type="GO" id="GO:0016020">
    <property type="term" value="C:membrane"/>
    <property type="evidence" value="ECO:0007669"/>
    <property type="project" value="UniProtKB-SubCell"/>
</dbReference>
<comment type="similarity">
    <text evidence="2">Belongs to the ABC transporter superfamily. ABCB family. Multidrug resistance exporter (TC 3.A.1.201) subfamily.</text>
</comment>
<name>A0ABD0YPN7_9HEMI</name>
<feature type="domain" description="ABC transporter" evidence="10">
    <location>
        <begin position="263"/>
        <end position="479"/>
    </location>
</feature>
<keyword evidence="8 9" id="KW-0472">Membrane</keyword>
<gene>
    <name evidence="12" type="ORF">AAG570_009556</name>
</gene>
<dbReference type="SMART" id="SM00382">
    <property type="entry name" value="AAA"/>
    <property type="match status" value="1"/>
</dbReference>
<evidence type="ECO:0000259" key="10">
    <source>
        <dbReference type="PROSITE" id="PS50893"/>
    </source>
</evidence>
<evidence type="ECO:0000256" key="8">
    <source>
        <dbReference type="ARBA" id="ARBA00023136"/>
    </source>
</evidence>
<reference evidence="12 13" key="1">
    <citation type="submission" date="2024-07" db="EMBL/GenBank/DDBJ databases">
        <title>Chromosome-level genome assembly of the water stick insect Ranatra chinensis (Heteroptera: Nepidae).</title>
        <authorList>
            <person name="Liu X."/>
        </authorList>
    </citation>
    <scope>NUCLEOTIDE SEQUENCE [LARGE SCALE GENOMIC DNA]</scope>
    <source>
        <strain evidence="12">Cailab_2021Rc</strain>
        <tissue evidence="12">Muscle</tissue>
    </source>
</reference>
<dbReference type="PROSITE" id="PS50893">
    <property type="entry name" value="ABC_TRANSPORTER_2"/>
    <property type="match status" value="1"/>
</dbReference>
<evidence type="ECO:0000256" key="1">
    <source>
        <dbReference type="ARBA" id="ARBA00004141"/>
    </source>
</evidence>